<dbReference type="EMBL" id="DF237288">
    <property type="protein sequence ID" value="GAQ87224.1"/>
    <property type="molecule type" value="Genomic_DNA"/>
</dbReference>
<evidence type="ECO:0000256" key="2">
    <source>
        <dbReference type="SAM" id="MobiDB-lite"/>
    </source>
</evidence>
<evidence type="ECO:0000313" key="3">
    <source>
        <dbReference type="EMBL" id="GAQ87224.1"/>
    </source>
</evidence>
<evidence type="ECO:0000313" key="4">
    <source>
        <dbReference type="Proteomes" id="UP000054558"/>
    </source>
</evidence>
<feature type="compositionally biased region" description="Polar residues" evidence="2">
    <location>
        <begin position="488"/>
        <end position="500"/>
    </location>
</feature>
<feature type="compositionally biased region" description="Basic and acidic residues" evidence="2">
    <location>
        <begin position="362"/>
        <end position="372"/>
    </location>
</feature>
<evidence type="ECO:0000256" key="1">
    <source>
        <dbReference type="ARBA" id="ARBA00025758"/>
    </source>
</evidence>
<feature type="region of interest" description="Disordered" evidence="2">
    <location>
        <begin position="282"/>
        <end position="503"/>
    </location>
</feature>
<dbReference type="Proteomes" id="UP000054558">
    <property type="component" value="Unassembled WGS sequence"/>
</dbReference>
<dbReference type="STRING" id="105231.A0A1Y1I8B8"/>
<dbReference type="InterPro" id="IPR035426">
    <property type="entry name" value="Gemin2/Brr1"/>
</dbReference>
<keyword evidence="4" id="KW-1185">Reference proteome</keyword>
<name>A0A1Y1I8B8_KLENI</name>
<dbReference type="OrthoDB" id="428895at2759"/>
<organism evidence="3 4">
    <name type="scientific">Klebsormidium nitens</name>
    <name type="common">Green alga</name>
    <name type="synonym">Ulothrix nitens</name>
    <dbReference type="NCBI Taxonomy" id="105231"/>
    <lineage>
        <taxon>Eukaryota</taxon>
        <taxon>Viridiplantae</taxon>
        <taxon>Streptophyta</taxon>
        <taxon>Klebsormidiophyceae</taxon>
        <taxon>Klebsormidiales</taxon>
        <taxon>Klebsormidiaceae</taxon>
        <taxon>Klebsormidium</taxon>
    </lineage>
</organism>
<feature type="compositionally biased region" description="Basic and acidic residues" evidence="2">
    <location>
        <begin position="329"/>
        <end position="340"/>
    </location>
</feature>
<feature type="region of interest" description="Disordered" evidence="2">
    <location>
        <begin position="89"/>
        <end position="155"/>
    </location>
</feature>
<sequence length="618" mass="64431">MYSTQIVGAAPVPLLGIASCSLRLLLPSAPLMPAMAIEPAAGAVVAPRRQYSMADVLQLRSGAACNLSLEEAGIVTEPATQIIFRGASQWQKAPAGSPGHHHHPRRSNGEAPAPQHQRQGGPGAAAGHRPLPVVMGGGAEEEEWGDAEEDSEDENPQYKAFHVSGQPDFSIEEPDAEEYLRRVRWEAQRCPRVVVAPAHERPPAAPEQTPYMPALPGVTACAPHLLPSSEWEACFLADFSDLRTELVRLLDLLEEADAAALSSLPSSAAAIPSVRDASAWKRFCLGPSPGPQPAEGLASQREGGPQEGQPGEGSGCSGAVEGSGNEGGAQKERDAGREESFEGTACQTLDEREGVQSLSQEEEGRGGVHGEGLDGGGAQEAGPTKELAVQGGASPDERDTERVQVTAGADGGTPGHHTGENGSWQTGSGSSGDPQRGSPRAGSPAATGSGKAGLRETQGGGGMEDSGSLGAEPPSEVGTAKDGAAANADSQGGDITTTSPPVRRARRREALLEGVLPFLGILLRLDQVALAVHLRHHVRWLQELPPSAALDRRRGAWLFALCATVGKPLDPDTQAALRDLLRTAALRRANKVSPGDPELAVLNMLIAIAGRYFGQQER</sequence>
<proteinExistence type="inferred from homology"/>
<dbReference type="GO" id="GO:0005634">
    <property type="term" value="C:nucleus"/>
    <property type="evidence" value="ECO:0000318"/>
    <property type="project" value="GO_Central"/>
</dbReference>
<feature type="compositionally biased region" description="Acidic residues" evidence="2">
    <location>
        <begin position="139"/>
        <end position="155"/>
    </location>
</feature>
<reference evidence="3 4" key="1">
    <citation type="journal article" date="2014" name="Nat. Commun.">
        <title>Klebsormidium flaccidum genome reveals primary factors for plant terrestrial adaptation.</title>
        <authorList>
            <person name="Hori K."/>
            <person name="Maruyama F."/>
            <person name="Fujisawa T."/>
            <person name="Togashi T."/>
            <person name="Yamamoto N."/>
            <person name="Seo M."/>
            <person name="Sato S."/>
            <person name="Yamada T."/>
            <person name="Mori H."/>
            <person name="Tajima N."/>
            <person name="Moriyama T."/>
            <person name="Ikeuchi M."/>
            <person name="Watanabe M."/>
            <person name="Wada H."/>
            <person name="Kobayashi K."/>
            <person name="Saito M."/>
            <person name="Masuda T."/>
            <person name="Sasaki-Sekimoto Y."/>
            <person name="Mashiguchi K."/>
            <person name="Awai K."/>
            <person name="Shimojima M."/>
            <person name="Masuda S."/>
            <person name="Iwai M."/>
            <person name="Nobusawa T."/>
            <person name="Narise T."/>
            <person name="Kondo S."/>
            <person name="Saito H."/>
            <person name="Sato R."/>
            <person name="Murakawa M."/>
            <person name="Ihara Y."/>
            <person name="Oshima-Yamada Y."/>
            <person name="Ohtaka K."/>
            <person name="Satoh M."/>
            <person name="Sonobe K."/>
            <person name="Ishii M."/>
            <person name="Ohtani R."/>
            <person name="Kanamori-Sato M."/>
            <person name="Honoki R."/>
            <person name="Miyazaki D."/>
            <person name="Mochizuki H."/>
            <person name="Umetsu J."/>
            <person name="Higashi K."/>
            <person name="Shibata D."/>
            <person name="Kamiya Y."/>
            <person name="Sato N."/>
            <person name="Nakamura Y."/>
            <person name="Tabata S."/>
            <person name="Ida S."/>
            <person name="Kurokawa K."/>
            <person name="Ohta H."/>
        </authorList>
    </citation>
    <scope>NUCLEOTIDE SEQUENCE [LARGE SCALE GENOMIC DNA]</scope>
    <source>
        <strain evidence="3 4">NIES-2285</strain>
    </source>
</reference>
<comment type="similarity">
    <text evidence="1">Belongs to the gemin-2 family.</text>
</comment>
<accession>A0A1Y1I8B8</accession>
<dbReference type="GO" id="GO:0032797">
    <property type="term" value="C:SMN complex"/>
    <property type="evidence" value="ECO:0000318"/>
    <property type="project" value="GO_Central"/>
</dbReference>
<dbReference type="OMA" id="SICHEDQ"/>
<dbReference type="GO" id="GO:0000387">
    <property type="term" value="P:spliceosomal snRNP assembly"/>
    <property type="evidence" value="ECO:0000318"/>
    <property type="project" value="GO_Central"/>
</dbReference>
<gene>
    <name evidence="3" type="ORF">KFL_003390140</name>
</gene>
<dbReference type="PANTHER" id="PTHR12794">
    <property type="entry name" value="GEMIN2"/>
    <property type="match status" value="1"/>
</dbReference>
<protein>
    <submittedName>
        <fullName evidence="3">Survival motor neuron interacting protein</fullName>
    </submittedName>
</protein>
<dbReference type="AlphaFoldDB" id="A0A1Y1I8B8"/>
<dbReference type="Pfam" id="PF04938">
    <property type="entry name" value="SIP1"/>
    <property type="match status" value="1"/>
</dbReference>
<feature type="compositionally biased region" description="Polar residues" evidence="2">
    <location>
        <begin position="420"/>
        <end position="433"/>
    </location>
</feature>
<dbReference type="Gene3D" id="1.20.58.1070">
    <property type="match status" value="2"/>
</dbReference>
<dbReference type="PANTHER" id="PTHR12794:SF0">
    <property type="entry name" value="GEM-ASSOCIATED PROTEIN 2"/>
    <property type="match status" value="1"/>
</dbReference>
<feature type="compositionally biased region" description="Low complexity" evidence="2">
    <location>
        <begin position="299"/>
        <end position="309"/>
    </location>
</feature>